<dbReference type="AlphaFoldDB" id="A0A9Q1JEZ7"/>
<evidence type="ECO:0000313" key="3">
    <source>
        <dbReference type="Proteomes" id="UP001152622"/>
    </source>
</evidence>
<organism evidence="2 3">
    <name type="scientific">Synaphobranchus kaupii</name>
    <name type="common">Kaup's arrowtooth eel</name>
    <dbReference type="NCBI Taxonomy" id="118154"/>
    <lineage>
        <taxon>Eukaryota</taxon>
        <taxon>Metazoa</taxon>
        <taxon>Chordata</taxon>
        <taxon>Craniata</taxon>
        <taxon>Vertebrata</taxon>
        <taxon>Euteleostomi</taxon>
        <taxon>Actinopterygii</taxon>
        <taxon>Neopterygii</taxon>
        <taxon>Teleostei</taxon>
        <taxon>Anguilliformes</taxon>
        <taxon>Synaphobranchidae</taxon>
        <taxon>Synaphobranchus</taxon>
    </lineage>
</organism>
<comment type="caution">
    <text evidence="2">The sequence shown here is derived from an EMBL/GenBank/DDBJ whole genome shotgun (WGS) entry which is preliminary data.</text>
</comment>
<gene>
    <name evidence="2" type="ORF">SKAU_G00024370</name>
</gene>
<evidence type="ECO:0000313" key="2">
    <source>
        <dbReference type="EMBL" id="KAJ8381659.1"/>
    </source>
</evidence>
<feature type="compositionally biased region" description="Basic and acidic residues" evidence="1">
    <location>
        <begin position="62"/>
        <end position="75"/>
    </location>
</feature>
<sequence length="75" mass="7848">MTGAAQFAEPQQSEPSSDRLDPAVHRARCPGAERLPALPRRSARITAGGVTSPPAPGTAARSRGDEATEGKRRGR</sequence>
<reference evidence="2" key="1">
    <citation type="journal article" date="2023" name="Science">
        <title>Genome structures resolve the early diversification of teleost fishes.</title>
        <authorList>
            <person name="Parey E."/>
            <person name="Louis A."/>
            <person name="Montfort J."/>
            <person name="Bouchez O."/>
            <person name="Roques C."/>
            <person name="Iampietro C."/>
            <person name="Lluch J."/>
            <person name="Castinel A."/>
            <person name="Donnadieu C."/>
            <person name="Desvignes T."/>
            <person name="Floi Bucao C."/>
            <person name="Jouanno E."/>
            <person name="Wen M."/>
            <person name="Mejri S."/>
            <person name="Dirks R."/>
            <person name="Jansen H."/>
            <person name="Henkel C."/>
            <person name="Chen W.J."/>
            <person name="Zahm M."/>
            <person name="Cabau C."/>
            <person name="Klopp C."/>
            <person name="Thompson A.W."/>
            <person name="Robinson-Rechavi M."/>
            <person name="Braasch I."/>
            <person name="Lecointre G."/>
            <person name="Bobe J."/>
            <person name="Postlethwait J.H."/>
            <person name="Berthelot C."/>
            <person name="Roest Crollius H."/>
            <person name="Guiguen Y."/>
        </authorList>
    </citation>
    <scope>NUCLEOTIDE SEQUENCE</scope>
    <source>
        <strain evidence="2">WJC10195</strain>
    </source>
</reference>
<proteinExistence type="predicted"/>
<keyword evidence="3" id="KW-1185">Reference proteome</keyword>
<accession>A0A9Q1JEZ7</accession>
<name>A0A9Q1JEZ7_SYNKA</name>
<dbReference type="EMBL" id="JAINUF010000001">
    <property type="protein sequence ID" value="KAJ8381659.1"/>
    <property type="molecule type" value="Genomic_DNA"/>
</dbReference>
<protein>
    <submittedName>
        <fullName evidence="2">Uncharacterized protein</fullName>
    </submittedName>
</protein>
<dbReference type="Proteomes" id="UP001152622">
    <property type="component" value="Chromosome 1"/>
</dbReference>
<feature type="region of interest" description="Disordered" evidence="1">
    <location>
        <begin position="1"/>
        <end position="75"/>
    </location>
</feature>
<evidence type="ECO:0000256" key="1">
    <source>
        <dbReference type="SAM" id="MobiDB-lite"/>
    </source>
</evidence>